<evidence type="ECO:0000256" key="1">
    <source>
        <dbReference type="ARBA" id="ARBA00004651"/>
    </source>
</evidence>
<dbReference type="PROSITE" id="PS50227">
    <property type="entry name" value="G_PROTEIN_RECEP_F2_3"/>
    <property type="match status" value="1"/>
</dbReference>
<dbReference type="GO" id="GO:0006874">
    <property type="term" value="P:intracellular calcium ion homeostasis"/>
    <property type="evidence" value="ECO:0007669"/>
    <property type="project" value="TreeGrafter"/>
</dbReference>
<feature type="transmembrane region" description="Helical" evidence="12">
    <location>
        <begin position="178"/>
        <end position="200"/>
    </location>
</feature>
<dbReference type="PROSITE" id="PS50261">
    <property type="entry name" value="G_PROTEIN_RECEP_F2_4"/>
    <property type="match status" value="1"/>
</dbReference>
<evidence type="ECO:0000313" key="17">
    <source>
        <dbReference type="RefSeq" id="XP_032812988.1"/>
    </source>
</evidence>
<dbReference type="PROSITE" id="PS00649">
    <property type="entry name" value="G_PROTEIN_RECEP_F2_1"/>
    <property type="match status" value="1"/>
</dbReference>
<dbReference type="GO" id="GO:0008528">
    <property type="term" value="F:G protein-coupled peptide receptor activity"/>
    <property type="evidence" value="ECO:0007669"/>
    <property type="project" value="TreeGrafter"/>
</dbReference>
<dbReference type="RefSeq" id="XP_032812988.1">
    <property type="nucleotide sequence ID" value="XM_032957097.1"/>
</dbReference>
<evidence type="ECO:0000256" key="10">
    <source>
        <dbReference type="ARBA" id="ARBA00023224"/>
    </source>
</evidence>
<dbReference type="PANTHER" id="PTHR45620:SF27">
    <property type="entry name" value="PARATHYROID HORMONE_PARATHYROID HORMONE-RELATED PEPTIDE RECEPTOR"/>
    <property type="match status" value="1"/>
</dbReference>
<dbReference type="InterPro" id="IPR001879">
    <property type="entry name" value="GPCR_2_extracellular_dom"/>
</dbReference>
<dbReference type="GO" id="GO:0007189">
    <property type="term" value="P:adenylate cyclase-activating G protein-coupled receptor signaling pathway"/>
    <property type="evidence" value="ECO:0007669"/>
    <property type="project" value="TreeGrafter"/>
</dbReference>
<feature type="transmembrane region" description="Helical" evidence="12">
    <location>
        <begin position="143"/>
        <end position="166"/>
    </location>
</feature>
<dbReference type="PRINTS" id="PR00249">
    <property type="entry name" value="GPCRSECRETIN"/>
</dbReference>
<dbReference type="PANTHER" id="PTHR45620">
    <property type="entry name" value="PDF RECEPTOR-LIKE PROTEIN-RELATED"/>
    <property type="match status" value="1"/>
</dbReference>
<keyword evidence="8" id="KW-0675">Receptor</keyword>
<evidence type="ECO:0000256" key="4">
    <source>
        <dbReference type="ARBA" id="ARBA00022692"/>
    </source>
</evidence>
<dbReference type="SMART" id="SM00008">
    <property type="entry name" value="HormR"/>
    <property type="match status" value="1"/>
</dbReference>
<dbReference type="GO" id="GO:0004991">
    <property type="term" value="F:parathyroid hormone receptor activity"/>
    <property type="evidence" value="ECO:0007669"/>
    <property type="project" value="TreeGrafter"/>
</dbReference>
<keyword evidence="5 12" id="KW-1133">Transmembrane helix</keyword>
<evidence type="ECO:0000256" key="11">
    <source>
        <dbReference type="SAM" id="MobiDB-lite"/>
    </source>
</evidence>
<keyword evidence="4 12" id="KW-0812">Transmembrane</keyword>
<proteinExistence type="inferred from homology"/>
<feature type="transmembrane region" description="Helical" evidence="12">
    <location>
        <begin position="304"/>
        <end position="328"/>
    </location>
</feature>
<evidence type="ECO:0000313" key="16">
    <source>
        <dbReference type="Proteomes" id="UP001318040"/>
    </source>
</evidence>
<organism evidence="16 17">
    <name type="scientific">Petromyzon marinus</name>
    <name type="common">Sea lamprey</name>
    <dbReference type="NCBI Taxonomy" id="7757"/>
    <lineage>
        <taxon>Eukaryota</taxon>
        <taxon>Metazoa</taxon>
        <taxon>Chordata</taxon>
        <taxon>Craniata</taxon>
        <taxon>Vertebrata</taxon>
        <taxon>Cyclostomata</taxon>
        <taxon>Hyperoartia</taxon>
        <taxon>Petromyzontiformes</taxon>
        <taxon>Petromyzontidae</taxon>
        <taxon>Petromyzon</taxon>
    </lineage>
</organism>
<keyword evidence="3" id="KW-1003">Cell membrane</keyword>
<evidence type="ECO:0000256" key="7">
    <source>
        <dbReference type="ARBA" id="ARBA00023136"/>
    </source>
</evidence>
<comment type="similarity">
    <text evidence="2">Belongs to the G-protein coupled receptor 2 family.</text>
</comment>
<dbReference type="Proteomes" id="UP001318040">
    <property type="component" value="Chromosome 19"/>
</dbReference>
<reference evidence="17" key="1">
    <citation type="submission" date="2025-08" db="UniProtKB">
        <authorList>
            <consortium name="RefSeq"/>
        </authorList>
    </citation>
    <scope>IDENTIFICATION</scope>
    <source>
        <tissue evidence="17">Sperm</tissue>
    </source>
</reference>
<feature type="domain" description="G-protein coupled receptors family 2 profile 1" evidence="14">
    <location>
        <begin position="44"/>
        <end position="126"/>
    </location>
</feature>
<evidence type="ECO:0000256" key="5">
    <source>
        <dbReference type="ARBA" id="ARBA00022989"/>
    </source>
</evidence>
<dbReference type="GO" id="GO:0007166">
    <property type="term" value="P:cell surface receptor signaling pathway"/>
    <property type="evidence" value="ECO:0007669"/>
    <property type="project" value="InterPro"/>
</dbReference>
<dbReference type="GO" id="GO:0017046">
    <property type="term" value="F:peptide hormone binding"/>
    <property type="evidence" value="ECO:0007669"/>
    <property type="project" value="TreeGrafter"/>
</dbReference>
<evidence type="ECO:0000259" key="14">
    <source>
        <dbReference type="PROSITE" id="PS50227"/>
    </source>
</evidence>
<evidence type="ECO:0000256" key="13">
    <source>
        <dbReference type="SAM" id="SignalP"/>
    </source>
</evidence>
<evidence type="ECO:0000259" key="15">
    <source>
        <dbReference type="PROSITE" id="PS50261"/>
    </source>
</evidence>
<dbReference type="Pfam" id="PF02793">
    <property type="entry name" value="HRM"/>
    <property type="match status" value="1"/>
</dbReference>
<keyword evidence="10" id="KW-0807">Transducer</keyword>
<dbReference type="InterPro" id="IPR017983">
    <property type="entry name" value="GPCR_2_secretin-like_CS"/>
</dbReference>
<dbReference type="InterPro" id="IPR036445">
    <property type="entry name" value="GPCR_2_extracell_dom_sf"/>
</dbReference>
<protein>
    <submittedName>
        <fullName evidence="17">Parathyroid hormone/parathyroid hormone-related peptide receptor-like isoform X1</fullName>
    </submittedName>
</protein>
<feature type="transmembrane region" description="Helical" evidence="12">
    <location>
        <begin position="384"/>
        <end position="405"/>
    </location>
</feature>
<dbReference type="Gene3D" id="4.10.1240.10">
    <property type="entry name" value="GPCR, family 2, extracellular hormone receptor domain"/>
    <property type="match status" value="1"/>
</dbReference>
<feature type="transmembrane region" description="Helical" evidence="12">
    <location>
        <begin position="220"/>
        <end position="243"/>
    </location>
</feature>
<keyword evidence="16" id="KW-1185">Reference proteome</keyword>
<evidence type="ECO:0000256" key="6">
    <source>
        <dbReference type="ARBA" id="ARBA00023040"/>
    </source>
</evidence>
<feature type="domain" description="G-protein coupled receptors family 2 profile 2" evidence="15">
    <location>
        <begin position="141"/>
        <end position="406"/>
    </location>
</feature>
<gene>
    <name evidence="17" type="primary">LOC116943844</name>
</gene>
<sequence>MGFYARALFVHVLLVCAHVYAQIDSDDVITKEEQMFMLTEAKTHCEKTIHSTNASSADTHCTAEWDGLICWPWGLPGSMVREKCPSYIYDFNAHGHAYRKCESNGTWKMSTANRLWANYSECTEFLNPHVQAKEKESIHRLSILYTIGYSVSLASLAIALCILTVFRRLHCTRNYIHMHLFVSFMLRAASIFVKDGVLYSDNELRLATPGPSPPAEAPHIFQAGCRVVVTLFLYCLATSYFWVLVEGLYLYSLIFLTFSASGRLWTFALIGWGFPVVFVFVWAAARATLANSQCWDLSAGWLKWIYQAPILAAVAVNFVLFVNIVRVLATKLRETNAARQESRQQYRKLLKSTLVLMPLFGVHYVLFAAMPYTDVIGLAWQIQMYYEMTFNSFQGFFVAIIYCFCNGEVRGEMKKLWSRWSLDQALKRRSGSCSYNMAASVGTLSSVRAVAIPSAARAARQGLTPERDATAALTRRQPPPDEQRVVAIAQQPYDEAFRELARSMRLSDATKVLWASIEPNDQVSTNLECDQRAPSFPGLRLASGCSKTEDDQAVEACGRSSFGETSQGAAKAPDEQSNAGDGLQPSPGPQQALSTCVKKEIRPAASPEPWNLPGYVTYSSEVEKNFKVISLSPCCQNPSQPGNKGDQKAGDYEWPVITILKDEGIM</sequence>
<keyword evidence="6" id="KW-0297">G-protein coupled receptor</keyword>
<dbReference type="CDD" id="cd15265">
    <property type="entry name" value="7tmB1_PTHR"/>
    <property type="match status" value="1"/>
</dbReference>
<dbReference type="InterPro" id="IPR017981">
    <property type="entry name" value="GPCR_2-like_7TM"/>
</dbReference>
<keyword evidence="9" id="KW-0325">Glycoprotein</keyword>
<dbReference type="SUPFAM" id="SSF111418">
    <property type="entry name" value="Hormone receptor domain"/>
    <property type="match status" value="1"/>
</dbReference>
<keyword evidence="13" id="KW-0732">Signal</keyword>
<dbReference type="Pfam" id="PF00002">
    <property type="entry name" value="7tm_2"/>
    <property type="match status" value="1"/>
</dbReference>
<dbReference type="SUPFAM" id="SSF81321">
    <property type="entry name" value="Family A G protein-coupled receptor-like"/>
    <property type="match status" value="1"/>
</dbReference>
<accession>A0AAJ7TA89</accession>
<evidence type="ECO:0000256" key="2">
    <source>
        <dbReference type="ARBA" id="ARBA00005314"/>
    </source>
</evidence>
<evidence type="ECO:0000256" key="8">
    <source>
        <dbReference type="ARBA" id="ARBA00023170"/>
    </source>
</evidence>
<evidence type="ECO:0000256" key="3">
    <source>
        <dbReference type="ARBA" id="ARBA00022475"/>
    </source>
</evidence>
<dbReference type="PROSITE" id="PS00650">
    <property type="entry name" value="G_PROTEIN_RECEP_F2_2"/>
    <property type="match status" value="1"/>
</dbReference>
<dbReference type="AlphaFoldDB" id="A0AAJ7TA89"/>
<evidence type="ECO:0000256" key="12">
    <source>
        <dbReference type="SAM" id="Phobius"/>
    </source>
</evidence>
<feature type="transmembrane region" description="Helical" evidence="12">
    <location>
        <begin position="264"/>
        <end position="284"/>
    </location>
</feature>
<feature type="signal peptide" evidence="13">
    <location>
        <begin position="1"/>
        <end position="21"/>
    </location>
</feature>
<feature type="chain" id="PRO_5042582994" evidence="13">
    <location>
        <begin position="22"/>
        <end position="666"/>
    </location>
</feature>
<dbReference type="KEGG" id="pmrn:116943844"/>
<dbReference type="InterPro" id="IPR050332">
    <property type="entry name" value="GPCR_2"/>
</dbReference>
<dbReference type="GO" id="GO:0005886">
    <property type="term" value="C:plasma membrane"/>
    <property type="evidence" value="ECO:0007669"/>
    <property type="project" value="UniProtKB-SubCell"/>
</dbReference>
<dbReference type="InterPro" id="IPR000832">
    <property type="entry name" value="GPCR_2_secretin-like"/>
</dbReference>
<name>A0AAJ7TA89_PETMA</name>
<keyword evidence="7 12" id="KW-0472">Membrane</keyword>
<dbReference type="GeneID" id="116943844"/>
<feature type="transmembrane region" description="Helical" evidence="12">
    <location>
        <begin position="349"/>
        <end position="372"/>
    </location>
</feature>
<dbReference type="Gene3D" id="1.20.1070.10">
    <property type="entry name" value="Rhodopsin 7-helix transmembrane proteins"/>
    <property type="match status" value="1"/>
</dbReference>
<evidence type="ECO:0000256" key="9">
    <source>
        <dbReference type="ARBA" id="ARBA00023180"/>
    </source>
</evidence>
<feature type="region of interest" description="Disordered" evidence="11">
    <location>
        <begin position="558"/>
        <end position="593"/>
    </location>
</feature>
<comment type="subcellular location">
    <subcellularLocation>
        <location evidence="1">Cell membrane</location>
        <topology evidence="1">Multi-pass membrane protein</topology>
    </subcellularLocation>
</comment>